<dbReference type="AlphaFoldDB" id="A0A1J3DBY4"/>
<feature type="domain" description="F-box" evidence="1">
    <location>
        <begin position="5"/>
        <end position="51"/>
    </location>
</feature>
<evidence type="ECO:0000259" key="1">
    <source>
        <dbReference type="PROSITE" id="PS50181"/>
    </source>
</evidence>
<dbReference type="GO" id="GO:0019005">
    <property type="term" value="C:SCF ubiquitin ligase complex"/>
    <property type="evidence" value="ECO:0007669"/>
    <property type="project" value="TreeGrafter"/>
</dbReference>
<dbReference type="InterPro" id="IPR039588">
    <property type="entry name" value="FBXO4"/>
</dbReference>
<dbReference type="GO" id="GO:0000209">
    <property type="term" value="P:protein polyubiquitination"/>
    <property type="evidence" value="ECO:0007669"/>
    <property type="project" value="TreeGrafter"/>
</dbReference>
<dbReference type="Gene3D" id="1.20.1280.50">
    <property type="match status" value="1"/>
</dbReference>
<sequence>MSSIQISCSSLPHDIILKIGSSLQVIDLCTLSSCSRFWRELCASDILWEPLFKERWPLLVPFDGDNTQFPQAQTAETDEKSQEWRRIYMMQHEEMGSRASEVIKFVMEGPATLSLEAFEYQDAIETMSSMRLGFQDVELFLFKPNLSVLLNLIGVLYCIQHPKPLREQILDALRRSGISEQVVWVKWLTLGRWSSGSRMRDETVSRKVCLVDVVNGKEETVLRVLQRGVVHEVLRVCISTSDLAYASCTSSTIRNY</sequence>
<gene>
    <name evidence="2" type="ORF">GA_TR2748_c0_g1_i1_g.8755</name>
</gene>
<organism evidence="2">
    <name type="scientific">Noccaea caerulescens</name>
    <name type="common">Alpine penny-cress</name>
    <name type="synonym">Thlaspi caerulescens</name>
    <dbReference type="NCBI Taxonomy" id="107243"/>
    <lineage>
        <taxon>Eukaryota</taxon>
        <taxon>Viridiplantae</taxon>
        <taxon>Streptophyta</taxon>
        <taxon>Embryophyta</taxon>
        <taxon>Tracheophyta</taxon>
        <taxon>Spermatophyta</taxon>
        <taxon>Magnoliopsida</taxon>
        <taxon>eudicotyledons</taxon>
        <taxon>Gunneridae</taxon>
        <taxon>Pentapetalae</taxon>
        <taxon>rosids</taxon>
        <taxon>malvids</taxon>
        <taxon>Brassicales</taxon>
        <taxon>Brassicaceae</taxon>
        <taxon>Coluteocarpeae</taxon>
        <taxon>Noccaea</taxon>
    </lineage>
</organism>
<name>A0A1J3DBY4_NOCCA</name>
<evidence type="ECO:0000313" key="2">
    <source>
        <dbReference type="EMBL" id="JAU14172.1"/>
    </source>
</evidence>
<proteinExistence type="predicted"/>
<dbReference type="SUPFAM" id="SSF81383">
    <property type="entry name" value="F-box domain"/>
    <property type="match status" value="1"/>
</dbReference>
<dbReference type="PANTHER" id="PTHR16008">
    <property type="entry name" value="F-BOX ONLY PROTEIN 4"/>
    <property type="match status" value="1"/>
</dbReference>
<dbReference type="InterPro" id="IPR036047">
    <property type="entry name" value="F-box-like_dom_sf"/>
</dbReference>
<accession>A0A1J3DBY4</accession>
<dbReference type="Pfam" id="PF12937">
    <property type="entry name" value="F-box-like"/>
    <property type="match status" value="1"/>
</dbReference>
<dbReference type="EMBL" id="GEVI01018148">
    <property type="protein sequence ID" value="JAU14172.1"/>
    <property type="molecule type" value="Transcribed_RNA"/>
</dbReference>
<reference evidence="2" key="1">
    <citation type="submission" date="2016-07" db="EMBL/GenBank/DDBJ databases">
        <title>De novo transcriptome assembly of four accessions of the metal hyperaccumulator plant Noccaea caerulescens.</title>
        <authorList>
            <person name="Blande D."/>
            <person name="Halimaa P."/>
            <person name="Tervahauta A.I."/>
            <person name="Aarts M.G."/>
            <person name="Karenlampi S.O."/>
        </authorList>
    </citation>
    <scope>NUCLEOTIDE SEQUENCE</scope>
</reference>
<dbReference type="PANTHER" id="PTHR16008:SF4">
    <property type="entry name" value="F-BOX ONLY PROTEIN 4"/>
    <property type="match status" value="1"/>
</dbReference>
<protein>
    <recommendedName>
        <fullName evidence="1">F-box domain-containing protein</fullName>
    </recommendedName>
</protein>
<dbReference type="SMART" id="SM00256">
    <property type="entry name" value="FBOX"/>
    <property type="match status" value="1"/>
</dbReference>
<dbReference type="PROSITE" id="PS50181">
    <property type="entry name" value="FBOX"/>
    <property type="match status" value="1"/>
</dbReference>
<dbReference type="InterPro" id="IPR001810">
    <property type="entry name" value="F-box_dom"/>
</dbReference>
<dbReference type="GO" id="GO:0031146">
    <property type="term" value="P:SCF-dependent proteasomal ubiquitin-dependent protein catabolic process"/>
    <property type="evidence" value="ECO:0007669"/>
    <property type="project" value="InterPro"/>
</dbReference>